<comment type="caution">
    <text evidence="2">The sequence shown here is derived from an EMBL/GenBank/DDBJ whole genome shotgun (WGS) entry which is preliminary data.</text>
</comment>
<protein>
    <submittedName>
        <fullName evidence="2">Uncharacterized protein</fullName>
    </submittedName>
</protein>
<gene>
    <name evidence="2" type="ORF">ATK86_7216</name>
</gene>
<dbReference type="InterPro" id="IPR045428">
    <property type="entry name" value="EACC1"/>
</dbReference>
<keyword evidence="1" id="KW-1133">Transmembrane helix</keyword>
<name>A0A2N3V5B2_9NOCA</name>
<dbReference type="Proteomes" id="UP000233766">
    <property type="component" value="Unassembled WGS sequence"/>
</dbReference>
<dbReference type="AlphaFoldDB" id="A0A2N3V5B2"/>
<dbReference type="RefSeq" id="WP_101468971.1">
    <property type="nucleotide sequence ID" value="NZ_PJMW01000003.1"/>
</dbReference>
<reference evidence="2 3" key="1">
    <citation type="submission" date="2017-12" db="EMBL/GenBank/DDBJ databases">
        <title>Sequencing the genomes of 1000 Actinobacteria strains.</title>
        <authorList>
            <person name="Klenk H.-P."/>
        </authorList>
    </citation>
    <scope>NUCLEOTIDE SEQUENCE [LARGE SCALE GENOMIC DNA]</scope>
    <source>
        <strain evidence="2 3">DSM 44489</strain>
    </source>
</reference>
<sequence>MDARIEIPGGNGEDLRALREWLSGEDELRGRVRGVRQPIGDTELGAVTDVLTVALATGGAGSVLASSLVTWLKTRQTSAKITVKSARRSVTLDIRTVEDVAPLLEQILSGSSELGDEH</sequence>
<evidence type="ECO:0000313" key="3">
    <source>
        <dbReference type="Proteomes" id="UP000233766"/>
    </source>
</evidence>
<proteinExistence type="predicted"/>
<evidence type="ECO:0000256" key="1">
    <source>
        <dbReference type="SAM" id="Phobius"/>
    </source>
</evidence>
<organism evidence="2 3">
    <name type="scientific">Nocardia fluminea</name>
    <dbReference type="NCBI Taxonomy" id="134984"/>
    <lineage>
        <taxon>Bacteria</taxon>
        <taxon>Bacillati</taxon>
        <taxon>Actinomycetota</taxon>
        <taxon>Actinomycetes</taxon>
        <taxon>Mycobacteriales</taxon>
        <taxon>Nocardiaceae</taxon>
        <taxon>Nocardia</taxon>
    </lineage>
</organism>
<keyword evidence="1" id="KW-0472">Membrane</keyword>
<feature type="transmembrane region" description="Helical" evidence="1">
    <location>
        <begin position="50"/>
        <end position="72"/>
    </location>
</feature>
<dbReference type="EMBL" id="PJMW01000003">
    <property type="protein sequence ID" value="PKV76812.1"/>
    <property type="molecule type" value="Genomic_DNA"/>
</dbReference>
<accession>A0A2N3V5B2</accession>
<keyword evidence="1" id="KW-0812">Transmembrane</keyword>
<keyword evidence="3" id="KW-1185">Reference proteome</keyword>
<dbReference type="Pfam" id="PF19953">
    <property type="entry name" value="EACC1"/>
    <property type="match status" value="1"/>
</dbReference>
<dbReference type="OrthoDB" id="4326567at2"/>
<evidence type="ECO:0000313" key="2">
    <source>
        <dbReference type="EMBL" id="PKV76812.1"/>
    </source>
</evidence>